<gene>
    <name evidence="2" type="ORF">GCM10009006_02270</name>
</gene>
<dbReference type="PROSITE" id="PS51318">
    <property type="entry name" value="TAT"/>
    <property type="match status" value="1"/>
</dbReference>
<feature type="region of interest" description="Disordered" evidence="1">
    <location>
        <begin position="23"/>
        <end position="87"/>
    </location>
</feature>
<dbReference type="InterPro" id="IPR006311">
    <property type="entry name" value="TAT_signal"/>
</dbReference>
<name>A0A830FPE4_HALAR</name>
<reference evidence="2" key="1">
    <citation type="journal article" date="2014" name="Int. J. Syst. Evol. Microbiol.">
        <title>Complete genome sequence of Corynebacterium casei LMG S-19264T (=DSM 44701T), isolated from a smear-ripened cheese.</title>
        <authorList>
            <consortium name="US DOE Joint Genome Institute (JGI-PGF)"/>
            <person name="Walter F."/>
            <person name="Albersmeier A."/>
            <person name="Kalinowski J."/>
            <person name="Ruckert C."/>
        </authorList>
    </citation>
    <scope>NUCLEOTIDE SEQUENCE</scope>
    <source>
        <strain evidence="2">JCM 15759</strain>
    </source>
</reference>
<reference evidence="2" key="2">
    <citation type="submission" date="2020-09" db="EMBL/GenBank/DDBJ databases">
        <authorList>
            <person name="Sun Q."/>
            <person name="Ohkuma M."/>
        </authorList>
    </citation>
    <scope>NUCLEOTIDE SEQUENCE</scope>
    <source>
        <strain evidence="2">JCM 15759</strain>
    </source>
</reference>
<dbReference type="AlphaFoldDB" id="A0A830FPE4"/>
<accession>A0A830FPE4</accession>
<feature type="region of interest" description="Disordered" evidence="1">
    <location>
        <begin position="276"/>
        <end position="305"/>
    </location>
</feature>
<dbReference type="Proteomes" id="UP000656367">
    <property type="component" value="Unassembled WGS sequence"/>
</dbReference>
<proteinExistence type="predicted"/>
<organism evidence="2 3">
    <name type="scientific">Haloarcula argentinensis</name>
    <dbReference type="NCBI Taxonomy" id="43776"/>
    <lineage>
        <taxon>Archaea</taxon>
        <taxon>Methanobacteriati</taxon>
        <taxon>Methanobacteriota</taxon>
        <taxon>Stenosarchaea group</taxon>
        <taxon>Halobacteria</taxon>
        <taxon>Halobacteriales</taxon>
        <taxon>Haloarculaceae</taxon>
        <taxon>Haloarcula</taxon>
    </lineage>
</organism>
<protein>
    <submittedName>
        <fullName evidence="2">Uncharacterized protein</fullName>
    </submittedName>
</protein>
<feature type="compositionally biased region" description="Acidic residues" evidence="1">
    <location>
        <begin position="53"/>
        <end position="67"/>
    </location>
</feature>
<dbReference type="OrthoDB" id="10704at2157"/>
<comment type="caution">
    <text evidence="2">The sequence shown here is derived from an EMBL/GenBank/DDBJ whole genome shotgun (WGS) entry which is preliminary data.</text>
</comment>
<evidence type="ECO:0000256" key="1">
    <source>
        <dbReference type="SAM" id="MobiDB-lite"/>
    </source>
</evidence>
<dbReference type="EMBL" id="BMON01000001">
    <property type="protein sequence ID" value="GGM24562.1"/>
    <property type="molecule type" value="Genomic_DNA"/>
</dbReference>
<dbReference type="RefSeq" id="WP_188851056.1">
    <property type="nucleotide sequence ID" value="NZ_BMON01000001.1"/>
</dbReference>
<evidence type="ECO:0000313" key="3">
    <source>
        <dbReference type="Proteomes" id="UP000656367"/>
    </source>
</evidence>
<sequence length="355" mass="37373">MADTRRSFLTTLASTGTVLALAGCSGSDSNGGGGTDGEMTEGEMTEGGMTESEMTDGDAMDEGEEMTEGSMDGDMGPTDPSDAPMASVDRFSDAAGMLHQRSANDALPDADEPIDFDEQFLTQGYGPDGTVIEYYDFDVQPTEAAPIYALFYENGDPVEDQLNIIDVVPGDEGYNDFWQVHKVTVPDGYEANTAASVSHIREAGYDIEPTETIKNCPVVPAGSTAELRHSADSSSADLVEGWYDGEVVPYFLFGEASLSSSDGTVPLSPIYVSFNANPDEDGGGPPSGFLSEEGSDQTHNVTATVPGDDGYSPLWLVNIFDNADFDSVSNLDSAQDADILASGAAMVNCPVVAEQ</sequence>
<dbReference type="PROSITE" id="PS51257">
    <property type="entry name" value="PROKAR_LIPOPROTEIN"/>
    <property type="match status" value="1"/>
</dbReference>
<evidence type="ECO:0000313" key="2">
    <source>
        <dbReference type="EMBL" id="GGM24562.1"/>
    </source>
</evidence>